<proteinExistence type="predicted"/>
<name>A0A061DNA9_THECC</name>
<accession>A0A061DNA9</accession>
<protein>
    <submittedName>
        <fullName evidence="1">Uncharacterized protein</fullName>
    </submittedName>
</protein>
<dbReference type="HOGENOM" id="CLU_2626908_0_0_1"/>
<dbReference type="EMBL" id="CM001879">
    <property type="protein sequence ID" value="EOX94284.1"/>
    <property type="molecule type" value="Genomic_DNA"/>
</dbReference>
<dbReference type="Gramene" id="EOX94284">
    <property type="protein sequence ID" value="EOX94284"/>
    <property type="gene ID" value="TCM_003864"/>
</dbReference>
<dbReference type="InParanoid" id="A0A061DNA9"/>
<sequence>MNDEFKIFFIFFNHGLLGNLWRVLERSLKTYYRSFKSHLWCCHDPNPGVRDRCMSLASRDRKTLASLKIFRQKSYIIS</sequence>
<evidence type="ECO:0000313" key="2">
    <source>
        <dbReference type="Proteomes" id="UP000026915"/>
    </source>
</evidence>
<keyword evidence="2" id="KW-1185">Reference proteome</keyword>
<reference evidence="1 2" key="1">
    <citation type="journal article" date="2013" name="Genome Biol.">
        <title>The genome sequence of the most widely cultivated cacao type and its use to identify candidate genes regulating pod color.</title>
        <authorList>
            <person name="Motamayor J.C."/>
            <person name="Mockaitis K."/>
            <person name="Schmutz J."/>
            <person name="Haiminen N."/>
            <person name="Iii D.L."/>
            <person name="Cornejo O."/>
            <person name="Findley S.D."/>
            <person name="Zheng P."/>
            <person name="Utro F."/>
            <person name="Royaert S."/>
            <person name="Saski C."/>
            <person name="Jenkins J."/>
            <person name="Podicheti R."/>
            <person name="Zhao M."/>
            <person name="Scheffler B.E."/>
            <person name="Stack J.C."/>
            <person name="Feltus F.A."/>
            <person name="Mustiga G.M."/>
            <person name="Amores F."/>
            <person name="Phillips W."/>
            <person name="Marelli J.P."/>
            <person name="May G.D."/>
            <person name="Shapiro H."/>
            <person name="Ma J."/>
            <person name="Bustamante C.D."/>
            <person name="Schnell R.J."/>
            <person name="Main D."/>
            <person name="Gilbert D."/>
            <person name="Parida L."/>
            <person name="Kuhn D.N."/>
        </authorList>
    </citation>
    <scope>NUCLEOTIDE SEQUENCE [LARGE SCALE GENOMIC DNA]</scope>
    <source>
        <strain evidence="2">cv. Matina 1-6</strain>
    </source>
</reference>
<organism evidence="1 2">
    <name type="scientific">Theobroma cacao</name>
    <name type="common">Cacao</name>
    <name type="synonym">Cocoa</name>
    <dbReference type="NCBI Taxonomy" id="3641"/>
    <lineage>
        <taxon>Eukaryota</taxon>
        <taxon>Viridiplantae</taxon>
        <taxon>Streptophyta</taxon>
        <taxon>Embryophyta</taxon>
        <taxon>Tracheophyta</taxon>
        <taxon>Spermatophyta</taxon>
        <taxon>Magnoliopsida</taxon>
        <taxon>eudicotyledons</taxon>
        <taxon>Gunneridae</taxon>
        <taxon>Pentapetalae</taxon>
        <taxon>rosids</taxon>
        <taxon>malvids</taxon>
        <taxon>Malvales</taxon>
        <taxon>Malvaceae</taxon>
        <taxon>Byttnerioideae</taxon>
        <taxon>Theobroma</taxon>
    </lineage>
</organism>
<dbReference type="AlphaFoldDB" id="A0A061DNA9"/>
<evidence type="ECO:0000313" key="1">
    <source>
        <dbReference type="EMBL" id="EOX94284.1"/>
    </source>
</evidence>
<gene>
    <name evidence="1" type="ORF">TCM_003864</name>
</gene>
<dbReference type="Proteomes" id="UP000026915">
    <property type="component" value="Chromosome 1"/>
</dbReference>